<reference evidence="7" key="1">
    <citation type="journal article" date="2022" name="ISME J.">
        <title>Genetic and phylogenetic analysis of dissimilatory iodate-reducing bacteria identifies potential niches across the world's oceans.</title>
        <authorList>
            <person name="Reyes-Umana V."/>
            <person name="Henning Z."/>
            <person name="Lee K."/>
            <person name="Barnum T.P."/>
            <person name="Coates J.D."/>
        </authorList>
    </citation>
    <scope>NUCLEOTIDE SEQUENCE [LARGE SCALE GENOMIC DNA]</scope>
    <source>
        <strain evidence="7">IR12</strain>
    </source>
</reference>
<keyword evidence="7" id="KW-1185">Reference proteome</keyword>
<feature type="coiled-coil region" evidence="2">
    <location>
        <begin position="151"/>
        <end position="178"/>
    </location>
</feature>
<feature type="domain" description="Multidrug resistance protein MdtA-like barrel-sandwich hybrid" evidence="5">
    <location>
        <begin position="75"/>
        <end position="209"/>
    </location>
</feature>
<feature type="signal peptide" evidence="4">
    <location>
        <begin position="1"/>
        <end position="31"/>
    </location>
</feature>
<dbReference type="NCBIfam" id="TIGR01730">
    <property type="entry name" value="RND_mfp"/>
    <property type="match status" value="1"/>
</dbReference>
<dbReference type="InterPro" id="IPR006143">
    <property type="entry name" value="RND_pump_MFP"/>
</dbReference>
<dbReference type="Gene3D" id="1.10.287.470">
    <property type="entry name" value="Helix hairpin bin"/>
    <property type="match status" value="1"/>
</dbReference>
<proteinExistence type="inferred from homology"/>
<evidence type="ECO:0000256" key="3">
    <source>
        <dbReference type="SAM" id="MobiDB-lite"/>
    </source>
</evidence>
<feature type="region of interest" description="Disordered" evidence="3">
    <location>
        <begin position="390"/>
        <end position="418"/>
    </location>
</feature>
<dbReference type="SUPFAM" id="SSF111369">
    <property type="entry name" value="HlyD-like secretion proteins"/>
    <property type="match status" value="1"/>
</dbReference>
<dbReference type="Gene3D" id="2.40.420.20">
    <property type="match status" value="1"/>
</dbReference>
<evidence type="ECO:0000313" key="7">
    <source>
        <dbReference type="Proteomes" id="UP000694660"/>
    </source>
</evidence>
<name>A0A944HD44_DENI1</name>
<dbReference type="EMBL" id="JAEKFT010000028">
    <property type="protein sequence ID" value="MBT0963352.1"/>
    <property type="molecule type" value="Genomic_DNA"/>
</dbReference>
<dbReference type="InterPro" id="IPR058625">
    <property type="entry name" value="MdtA-like_BSH"/>
</dbReference>
<sequence>MEAFALSEVTMFKRRTISFLAVAGLLPLVLAACSDATSSVDPRTETPLVRVASVATAAQTERAFTGVVAARVQSDLGFRVPGKIQERLVDTGQAVKRGQPLMRIDPTDLRLATRAHDQAVVAATARAHQTAEDEARYRDLVATGSVSASAYDKIKAAADSARAELKAAQAQADVAHNEMGYAVLLANSDGVVVDTLAEPGQVVAAGQAVVRVAHAGQREAVVELPETLRPAVGSVGRATLYGNGLTGAAKLRQLSDAADPQTRTFEARYVLAGRLADAPLGSTVSIEISNGRAAPTLQVPIGAIFDPGKGPGVWLLEGEGAGGVKVTWRAVQLAGLGEDSARIVGGLAAGDRVVALGAHLLREGEQVRVAGDETVQKMAVAAGVASVGADQAHAGPPQVSASPLGGQRAGVASVGASQ</sequence>
<comment type="similarity">
    <text evidence="1">Belongs to the membrane fusion protein (MFP) (TC 8.A.1) family.</text>
</comment>
<keyword evidence="2" id="KW-0175">Coiled coil</keyword>
<dbReference type="GO" id="GO:0015562">
    <property type="term" value="F:efflux transmembrane transporter activity"/>
    <property type="evidence" value="ECO:0007669"/>
    <property type="project" value="TreeGrafter"/>
</dbReference>
<accession>A0A944HD44</accession>
<evidence type="ECO:0000256" key="2">
    <source>
        <dbReference type="SAM" id="Coils"/>
    </source>
</evidence>
<dbReference type="Pfam" id="PF25917">
    <property type="entry name" value="BSH_RND"/>
    <property type="match status" value="1"/>
</dbReference>
<evidence type="ECO:0000313" key="6">
    <source>
        <dbReference type="EMBL" id="MBT0963352.1"/>
    </source>
</evidence>
<keyword evidence="4" id="KW-0732">Signal</keyword>
<evidence type="ECO:0000256" key="4">
    <source>
        <dbReference type="SAM" id="SignalP"/>
    </source>
</evidence>
<dbReference type="Proteomes" id="UP000694660">
    <property type="component" value="Unassembled WGS sequence"/>
</dbReference>
<dbReference type="GO" id="GO:1990281">
    <property type="term" value="C:efflux pump complex"/>
    <property type="evidence" value="ECO:0007669"/>
    <property type="project" value="TreeGrafter"/>
</dbReference>
<comment type="caution">
    <text evidence="6">The sequence shown here is derived from an EMBL/GenBank/DDBJ whole genome shotgun (WGS) entry which is preliminary data.</text>
</comment>
<dbReference type="Gene3D" id="2.40.30.170">
    <property type="match status" value="1"/>
</dbReference>
<organism evidence="6 7">
    <name type="scientific">Denitromonas iodatirespirans</name>
    <dbReference type="NCBI Taxonomy" id="2795389"/>
    <lineage>
        <taxon>Bacteria</taxon>
        <taxon>Pseudomonadati</taxon>
        <taxon>Pseudomonadota</taxon>
        <taxon>Betaproteobacteria</taxon>
        <taxon>Rhodocyclales</taxon>
        <taxon>Zoogloeaceae</taxon>
        <taxon>Denitromonas</taxon>
    </lineage>
</organism>
<dbReference type="PANTHER" id="PTHR30469:SF18">
    <property type="entry name" value="RESISTANCE-NODULATION-CELL DIVISION (RND) EFFLUX MEMBRANE FUSION PROTEIN-RELATED"/>
    <property type="match status" value="1"/>
</dbReference>
<evidence type="ECO:0000259" key="5">
    <source>
        <dbReference type="Pfam" id="PF25917"/>
    </source>
</evidence>
<protein>
    <submittedName>
        <fullName evidence="6">Efflux RND transporter periplasmic adaptor subunit</fullName>
    </submittedName>
</protein>
<feature type="chain" id="PRO_5037921409" evidence="4">
    <location>
        <begin position="32"/>
        <end position="418"/>
    </location>
</feature>
<evidence type="ECO:0000256" key="1">
    <source>
        <dbReference type="ARBA" id="ARBA00009477"/>
    </source>
</evidence>
<dbReference type="PANTHER" id="PTHR30469">
    <property type="entry name" value="MULTIDRUG RESISTANCE PROTEIN MDTA"/>
    <property type="match status" value="1"/>
</dbReference>
<dbReference type="Gene3D" id="2.40.50.100">
    <property type="match status" value="1"/>
</dbReference>
<dbReference type="AlphaFoldDB" id="A0A944HD44"/>
<gene>
    <name evidence="6" type="ORF">I8J34_19380</name>
</gene>